<evidence type="ECO:0000313" key="1">
    <source>
        <dbReference type="EMBL" id="CAE6726607.1"/>
    </source>
</evidence>
<reference evidence="1 2" key="1">
    <citation type="submission" date="2021-02" db="EMBL/GenBank/DDBJ databases">
        <authorList>
            <person name="Han P."/>
        </authorList>
    </citation>
    <scope>NUCLEOTIDE SEQUENCE [LARGE SCALE GENOMIC DNA]</scope>
    <source>
        <strain evidence="1">Candidatus Nitrospira sp. ZN2</strain>
    </source>
</reference>
<comment type="caution">
    <text evidence="1">The sequence shown here is derived from an EMBL/GenBank/DDBJ whole genome shotgun (WGS) entry which is preliminary data.</text>
</comment>
<dbReference type="Proteomes" id="UP000675880">
    <property type="component" value="Unassembled WGS sequence"/>
</dbReference>
<proteinExistence type="predicted"/>
<keyword evidence="2" id="KW-1185">Reference proteome</keyword>
<name>A0ABM8R0M1_9BACT</name>
<accession>A0ABM8R0M1</accession>
<protein>
    <submittedName>
        <fullName evidence="1">Uncharacterized protein</fullName>
    </submittedName>
</protein>
<organism evidence="1 2">
    <name type="scientific">Nitrospira defluvii</name>
    <dbReference type="NCBI Taxonomy" id="330214"/>
    <lineage>
        <taxon>Bacteria</taxon>
        <taxon>Pseudomonadati</taxon>
        <taxon>Nitrospirota</taxon>
        <taxon>Nitrospiria</taxon>
        <taxon>Nitrospirales</taxon>
        <taxon>Nitrospiraceae</taxon>
        <taxon>Nitrospira</taxon>
    </lineage>
</organism>
<evidence type="ECO:0000313" key="2">
    <source>
        <dbReference type="Proteomes" id="UP000675880"/>
    </source>
</evidence>
<gene>
    <name evidence="1" type="ORF">NSPZN2_100134</name>
</gene>
<sequence length="64" mass="7254">MREFLDVSLGFFGDLHPKDRTQRRDQNAAVVDIYIDDRAVVAFFGGRAKIRIRQAGEAGKKSDE</sequence>
<dbReference type="EMBL" id="CAJNBJ010000002">
    <property type="protein sequence ID" value="CAE6726607.1"/>
    <property type="molecule type" value="Genomic_DNA"/>
</dbReference>